<name>A0AAX4NG66_9ARCH</name>
<protein>
    <submittedName>
        <fullName evidence="2">AbrB/MazE/SpoVT family DNA-binding domain-containing protein</fullName>
    </submittedName>
</protein>
<sequence>MDKKPIIDVTHISSRGSSFRITLPKKIVKRLDLKEDDIIAFFDDDGVKIDKIK</sequence>
<evidence type="ECO:0000313" key="3">
    <source>
        <dbReference type="Proteomes" id="UP001451606"/>
    </source>
</evidence>
<evidence type="ECO:0000259" key="1">
    <source>
        <dbReference type="Pfam" id="PF04014"/>
    </source>
</evidence>
<dbReference type="GeneID" id="95967756"/>
<dbReference type="GO" id="GO:0003677">
    <property type="term" value="F:DNA binding"/>
    <property type="evidence" value="ECO:0007669"/>
    <property type="project" value="UniProtKB-KW"/>
</dbReference>
<dbReference type="EMBL" id="CP133772">
    <property type="protein sequence ID" value="WYY00450.1"/>
    <property type="molecule type" value="Genomic_DNA"/>
</dbReference>
<dbReference type="Pfam" id="PF04014">
    <property type="entry name" value="MazE_antitoxin"/>
    <property type="match status" value="1"/>
</dbReference>
<keyword evidence="2" id="KW-0238">DNA-binding</keyword>
<dbReference type="KEGG" id="omr:OXIME_001020"/>
<dbReference type="InterPro" id="IPR007159">
    <property type="entry name" value="SpoVT-AbrB_dom"/>
</dbReference>
<dbReference type="AlphaFoldDB" id="A0AAX4NG66"/>
<dbReference type="SUPFAM" id="SSF89447">
    <property type="entry name" value="AbrB/MazE/MraZ-like"/>
    <property type="match status" value="1"/>
</dbReference>
<reference evidence="2 3" key="1">
    <citation type="submission" date="2023-09" db="EMBL/GenBank/DDBJ databases">
        <authorList>
            <person name="Golyshina O.V."/>
            <person name="Lunev E.A."/>
            <person name="Bargiela R."/>
            <person name="Gaines M.C."/>
            <person name="Daum B."/>
            <person name="Bale N.J."/>
            <person name="Koenen M."/>
            <person name="Sinninghe Damst J.S."/>
            <person name="Yakimov M."/>
            <person name="Golyshin P.N."/>
        </authorList>
    </citation>
    <scope>NUCLEOTIDE SEQUENCE [LARGE SCALE GENOMIC DNA]</scope>
    <source>
        <strain evidence="2 3">M1</strain>
    </source>
</reference>
<proteinExistence type="predicted"/>
<dbReference type="Gene3D" id="2.10.260.10">
    <property type="match status" value="1"/>
</dbReference>
<dbReference type="InterPro" id="IPR037914">
    <property type="entry name" value="SpoVT-AbrB_sf"/>
</dbReference>
<accession>A0AAX4NG66</accession>
<feature type="domain" description="SpoVT-AbrB" evidence="1">
    <location>
        <begin position="16"/>
        <end position="52"/>
    </location>
</feature>
<organism evidence="2 3">
    <name type="scientific">Oxyplasma meridianum</name>
    <dbReference type="NCBI Taxonomy" id="3073602"/>
    <lineage>
        <taxon>Archaea</taxon>
        <taxon>Methanobacteriati</taxon>
        <taxon>Thermoplasmatota</taxon>
        <taxon>Thermoplasmata</taxon>
        <taxon>Thermoplasmatales</taxon>
        <taxon>Thermoplasmataceae</taxon>
        <taxon>Oxyplasma</taxon>
    </lineage>
</organism>
<evidence type="ECO:0000313" key="2">
    <source>
        <dbReference type="EMBL" id="WYY00450.1"/>
    </source>
</evidence>
<keyword evidence="3" id="KW-1185">Reference proteome</keyword>
<dbReference type="RefSeq" id="WP_393970787.1">
    <property type="nucleotide sequence ID" value="NZ_CP133772.1"/>
</dbReference>
<dbReference type="Proteomes" id="UP001451606">
    <property type="component" value="Chromosome"/>
</dbReference>
<gene>
    <name evidence="2" type="ORF">OXIME_001020</name>
</gene>